<gene>
    <name evidence="3" type="ORF">I7I51_01331</name>
</gene>
<dbReference type="InterPro" id="IPR018620">
    <property type="entry name" value="Ubiquitin3-bd_protein_But2_C"/>
</dbReference>
<dbReference type="OrthoDB" id="4657524at2759"/>
<dbReference type="AlphaFoldDB" id="A0A8A1MCN6"/>
<dbReference type="Pfam" id="PF09792">
    <property type="entry name" value="But2"/>
    <property type="match status" value="1"/>
</dbReference>
<dbReference type="PANTHER" id="PTHR39613">
    <property type="entry name" value="ANCHORED CELL WALL PROTEIN, PUTATIVE (AFU_ORTHOLOGUE AFUA_4G08960)-RELATED"/>
    <property type="match status" value="1"/>
</dbReference>
<feature type="signal peptide" evidence="1">
    <location>
        <begin position="1"/>
        <end position="16"/>
    </location>
</feature>
<evidence type="ECO:0000313" key="4">
    <source>
        <dbReference type="Proteomes" id="UP000663671"/>
    </source>
</evidence>
<dbReference type="Proteomes" id="UP000663671">
    <property type="component" value="Chromosome 1"/>
</dbReference>
<accession>A0A8A1MCN6</accession>
<organism evidence="3 4">
    <name type="scientific">Ajellomyces capsulatus</name>
    <name type="common">Darling's disease fungus</name>
    <name type="synonym">Histoplasma capsulatum</name>
    <dbReference type="NCBI Taxonomy" id="5037"/>
    <lineage>
        <taxon>Eukaryota</taxon>
        <taxon>Fungi</taxon>
        <taxon>Dikarya</taxon>
        <taxon>Ascomycota</taxon>
        <taxon>Pezizomycotina</taxon>
        <taxon>Eurotiomycetes</taxon>
        <taxon>Eurotiomycetidae</taxon>
        <taxon>Onygenales</taxon>
        <taxon>Ajellomycetaceae</taxon>
        <taxon>Histoplasma</taxon>
    </lineage>
</organism>
<reference evidence="3" key="1">
    <citation type="submission" date="2021-01" db="EMBL/GenBank/DDBJ databases">
        <title>Chromosome-level genome assembly of a human fungal pathogen reveals clustering of transcriptionally co-regulated genes.</title>
        <authorList>
            <person name="Voorhies M."/>
            <person name="Cohen S."/>
            <person name="Shea T.P."/>
            <person name="Petrus S."/>
            <person name="Munoz J.F."/>
            <person name="Poplawski S."/>
            <person name="Goldman W.E."/>
            <person name="Michael T."/>
            <person name="Cuomo C.A."/>
            <person name="Sil A."/>
            <person name="Beyhan S."/>
        </authorList>
    </citation>
    <scope>NUCLEOTIDE SEQUENCE</scope>
    <source>
        <strain evidence="3">WU24</strain>
    </source>
</reference>
<evidence type="ECO:0000256" key="1">
    <source>
        <dbReference type="SAM" id="SignalP"/>
    </source>
</evidence>
<feature type="chain" id="PRO_5034528556" evidence="1">
    <location>
        <begin position="17"/>
        <end position="188"/>
    </location>
</feature>
<proteinExistence type="predicted"/>
<evidence type="ECO:0000313" key="3">
    <source>
        <dbReference type="EMBL" id="QSS64266.1"/>
    </source>
</evidence>
<name>A0A8A1MCN6_AJECA</name>
<evidence type="ECO:0000259" key="2">
    <source>
        <dbReference type="Pfam" id="PF09792"/>
    </source>
</evidence>
<dbReference type="EMBL" id="CP069114">
    <property type="protein sequence ID" value="QSS64266.1"/>
    <property type="molecule type" value="Genomic_DNA"/>
</dbReference>
<dbReference type="PANTHER" id="PTHR39613:SF1">
    <property type="entry name" value="ANCHORED CELL WALL PROTEIN, PUTATIVE (AFU_ORTHOLOGUE AFUA_4G08960)-RELATED"/>
    <property type="match status" value="1"/>
</dbReference>
<dbReference type="VEuPathDB" id="FungiDB:I7I51_01331"/>
<protein>
    <submittedName>
        <fullName evidence="3">GPI anchored cell wall protein, putative</fullName>
    </submittedName>
</protein>
<feature type="domain" description="Ubiquitin 3 binding protein But2 C-terminal" evidence="2">
    <location>
        <begin position="33"/>
        <end position="169"/>
    </location>
</feature>
<sequence>MRPIFALFLLILSVAGQVNNTKSCPSELTKGFEFPHLIIPIDSEAPDVARGTSYNGKITPTVSSIFNFDIPSALNINQTLICSLWFLFPERNYRFSGDGLVKFSRLEAPATLVTSYANAPAVQEELQIATLVPGRKYNVTSFECPAGQAIAFRLDNAGSTELDYFQDYNEPPLLPLELAFTSPNVDEG</sequence>
<keyword evidence="1" id="KW-0732">Signal</keyword>